<dbReference type="PANTHER" id="PTHR13799">
    <property type="entry name" value="NGG1 INTERACTING FACTOR 3"/>
    <property type="match status" value="1"/>
</dbReference>
<dbReference type="GO" id="GO:0005737">
    <property type="term" value="C:cytoplasm"/>
    <property type="evidence" value="ECO:0007669"/>
    <property type="project" value="TreeGrafter"/>
</dbReference>
<dbReference type="NCBIfam" id="TIGR00486">
    <property type="entry name" value="YbgI_SA1388"/>
    <property type="match status" value="1"/>
</dbReference>
<dbReference type="Gene3D" id="3.40.1390.30">
    <property type="entry name" value="NIF3 (NGG1p interacting factor 3)-like"/>
    <property type="match status" value="2"/>
</dbReference>
<accession>A0A378NBF6</accession>
<dbReference type="GO" id="GO:0046872">
    <property type="term" value="F:metal ion binding"/>
    <property type="evidence" value="ECO:0007669"/>
    <property type="project" value="UniProtKB-KW"/>
</dbReference>
<protein>
    <recommendedName>
        <fullName evidence="2">GTP cyclohydrolase 1 type 2 homolog</fullName>
    </recommendedName>
</protein>
<sequence>MTITNTELEQILNTKLNSSAINDYAPNGLQVEGKREIKKIITGVTATLPLIEKAIERNADAILVHHGYFWKSETPCIRGMKGKRIKQLLVNDINLFGYHLPLDIHPELGNNAQLAKHLGVKNLQGLEDRPNSIPMYGELENPISANELKQKLEKTLQRTVILCDEFVHSPQKMIKTIGICSGGGQGYIDLAFEKGCDAFISGEISEQTTHSAREQGIYYFACGHHATERDGVKALGEWLAVEYGLDVEFIDIDNPA</sequence>
<feature type="binding site" evidence="4">
    <location>
        <position position="228"/>
    </location>
    <ligand>
        <name>a divalent metal cation</name>
        <dbReference type="ChEBI" id="CHEBI:60240"/>
        <label>1</label>
    </ligand>
</feature>
<gene>
    <name evidence="5" type="ORF">NCTC9380_00319</name>
</gene>
<dbReference type="AlphaFoldDB" id="A0A378NBF6"/>
<evidence type="ECO:0000256" key="3">
    <source>
        <dbReference type="ARBA" id="ARBA00022723"/>
    </source>
</evidence>
<dbReference type="InterPro" id="IPR002678">
    <property type="entry name" value="DUF34/NIF3"/>
</dbReference>
<dbReference type="Pfam" id="PF01784">
    <property type="entry name" value="DUF34_NIF3"/>
    <property type="match status" value="1"/>
</dbReference>
<evidence type="ECO:0000313" key="6">
    <source>
        <dbReference type="Proteomes" id="UP000254031"/>
    </source>
</evidence>
<dbReference type="PANTHER" id="PTHR13799:SF14">
    <property type="entry name" value="GTP CYCLOHYDROLASE 1 TYPE 2 HOMOLOG"/>
    <property type="match status" value="1"/>
</dbReference>
<evidence type="ECO:0000256" key="4">
    <source>
        <dbReference type="PIRSR" id="PIRSR602678-1"/>
    </source>
</evidence>
<feature type="binding site" evidence="4">
    <location>
        <position position="65"/>
    </location>
    <ligand>
        <name>a divalent metal cation</name>
        <dbReference type="ChEBI" id="CHEBI:60240"/>
        <label>1</label>
    </ligand>
</feature>
<dbReference type="InterPro" id="IPR036069">
    <property type="entry name" value="DUF34/NIF3_sf"/>
</dbReference>
<organism evidence="5 6">
    <name type="scientific">Mannheimia haemolytica</name>
    <name type="common">Pasteurella haemolytica</name>
    <dbReference type="NCBI Taxonomy" id="75985"/>
    <lineage>
        <taxon>Bacteria</taxon>
        <taxon>Pseudomonadati</taxon>
        <taxon>Pseudomonadota</taxon>
        <taxon>Gammaproteobacteria</taxon>
        <taxon>Pasteurellales</taxon>
        <taxon>Pasteurellaceae</taxon>
        <taxon>Mannheimia</taxon>
    </lineage>
</organism>
<dbReference type="Proteomes" id="UP000254031">
    <property type="component" value="Unassembled WGS sequence"/>
</dbReference>
<evidence type="ECO:0000256" key="2">
    <source>
        <dbReference type="ARBA" id="ARBA00022112"/>
    </source>
</evidence>
<dbReference type="RefSeq" id="WP_006251590.1">
    <property type="nucleotide sequence ID" value="NZ_CP017484.1"/>
</dbReference>
<reference evidence="5 6" key="1">
    <citation type="submission" date="2018-06" db="EMBL/GenBank/DDBJ databases">
        <authorList>
            <consortium name="Pathogen Informatics"/>
            <person name="Doyle S."/>
        </authorList>
    </citation>
    <scope>NUCLEOTIDE SEQUENCE [LARGE SCALE GENOMIC DNA]</scope>
    <source>
        <strain evidence="5 6">NCTC9380</strain>
    </source>
</reference>
<evidence type="ECO:0000313" key="5">
    <source>
        <dbReference type="EMBL" id="STY65065.1"/>
    </source>
</evidence>
<feature type="binding site" evidence="4">
    <location>
        <position position="224"/>
    </location>
    <ligand>
        <name>a divalent metal cation</name>
        <dbReference type="ChEBI" id="CHEBI:60240"/>
        <label>1</label>
    </ligand>
</feature>
<dbReference type="SUPFAM" id="SSF102705">
    <property type="entry name" value="NIF3 (NGG1p interacting factor 3)-like"/>
    <property type="match status" value="1"/>
</dbReference>
<feature type="binding site" evidence="4">
    <location>
        <position position="103"/>
    </location>
    <ligand>
        <name>a divalent metal cation</name>
        <dbReference type="ChEBI" id="CHEBI:60240"/>
        <label>1</label>
    </ligand>
</feature>
<keyword evidence="3 4" id="KW-0479">Metal-binding</keyword>
<comment type="similarity">
    <text evidence="1">Belongs to the GTP cyclohydrolase I type 2/NIF3 family.</text>
</comment>
<proteinExistence type="inferred from homology"/>
<evidence type="ECO:0000256" key="1">
    <source>
        <dbReference type="ARBA" id="ARBA00006964"/>
    </source>
</evidence>
<feature type="binding site" evidence="4">
    <location>
        <position position="66"/>
    </location>
    <ligand>
        <name>a divalent metal cation</name>
        <dbReference type="ChEBI" id="CHEBI:60240"/>
        <label>1</label>
    </ligand>
</feature>
<dbReference type="FunFam" id="3.40.1390.30:FF:000002">
    <property type="entry name" value="Nif3-like dinuclear metal center protein"/>
    <property type="match status" value="1"/>
</dbReference>
<dbReference type="EMBL" id="UGPL01000006">
    <property type="protein sequence ID" value="STY65065.1"/>
    <property type="molecule type" value="Genomic_DNA"/>
</dbReference>
<name>A0A378NBF6_MANHA</name>